<dbReference type="PANTHER" id="PTHR44051:SF9">
    <property type="entry name" value="GLUTATHIONE S-TRANSFERASE 1"/>
    <property type="match status" value="1"/>
</dbReference>
<keyword evidence="5" id="KW-1185">Reference proteome</keyword>
<dbReference type="PROSITE" id="PS50405">
    <property type="entry name" value="GST_CTER"/>
    <property type="match status" value="1"/>
</dbReference>
<name>A0A1Y5SJ80_9RHOB</name>
<dbReference type="PANTHER" id="PTHR44051">
    <property type="entry name" value="GLUTATHIONE S-TRANSFERASE-RELATED"/>
    <property type="match status" value="1"/>
</dbReference>
<dbReference type="SUPFAM" id="SSF47616">
    <property type="entry name" value="GST C-terminal domain-like"/>
    <property type="match status" value="1"/>
</dbReference>
<dbReference type="SFLD" id="SFLDG00358">
    <property type="entry name" value="Main_(cytGST)"/>
    <property type="match status" value="1"/>
</dbReference>
<dbReference type="SFLD" id="SFLDS00019">
    <property type="entry name" value="Glutathione_Transferase_(cytos"/>
    <property type="match status" value="1"/>
</dbReference>
<dbReference type="AlphaFoldDB" id="A0A1Y5SJ80"/>
<feature type="domain" description="GST N-terminal" evidence="2">
    <location>
        <begin position="1"/>
        <end position="79"/>
    </location>
</feature>
<dbReference type="OrthoDB" id="9810080at2"/>
<evidence type="ECO:0000259" key="2">
    <source>
        <dbReference type="PROSITE" id="PS50404"/>
    </source>
</evidence>
<dbReference type="CDD" id="cd03046">
    <property type="entry name" value="GST_N_GTT1_like"/>
    <property type="match status" value="1"/>
</dbReference>
<dbReference type="Gene3D" id="1.20.1050.10">
    <property type="match status" value="1"/>
</dbReference>
<sequence length="201" mass="22717">MKLYYAQNTRAVRIAWLLEELGLDYEIEKFTLGDRAMREPDYLKVHPMGRVPALEDKGVTIFESGAIVQYVLALYGEGRLQPAVGTQEFANYLQWLHYCEGMIMPPINTIVVETILLPPERRTEVNVKRATKLLNQMLMAVNNHLEGAEFLAGNFTAADIMTGHSIIMSGRMGADFSDKPNLQPYADRLMARPALQKAWSL</sequence>
<evidence type="ECO:0000313" key="4">
    <source>
        <dbReference type="EMBL" id="SLN40392.1"/>
    </source>
</evidence>
<dbReference type="RefSeq" id="WP_085795594.1">
    <property type="nucleotide sequence ID" value="NZ_FWFO01000001.1"/>
</dbReference>
<proteinExistence type="inferred from homology"/>
<dbReference type="EC" id="1.8.4.-" evidence="4"/>
<dbReference type="SUPFAM" id="SSF52833">
    <property type="entry name" value="Thioredoxin-like"/>
    <property type="match status" value="1"/>
</dbReference>
<dbReference type="SFLD" id="SFLDG01150">
    <property type="entry name" value="Main.1:_Beta-like"/>
    <property type="match status" value="1"/>
</dbReference>
<dbReference type="InterPro" id="IPR036249">
    <property type="entry name" value="Thioredoxin-like_sf"/>
</dbReference>
<evidence type="ECO:0000259" key="3">
    <source>
        <dbReference type="PROSITE" id="PS50405"/>
    </source>
</evidence>
<protein>
    <submittedName>
        <fullName evidence="4">Disulfide-bond oxidoreductase YfcG</fullName>
        <ecNumber evidence="4">1.8.4.-</ecNumber>
    </submittedName>
</protein>
<dbReference type="PROSITE" id="PS50404">
    <property type="entry name" value="GST_NTER"/>
    <property type="match status" value="1"/>
</dbReference>
<dbReference type="InterPro" id="IPR010987">
    <property type="entry name" value="Glutathione-S-Trfase_C-like"/>
</dbReference>
<organism evidence="4 5">
    <name type="scientific">Falsiruegeria litorea R37</name>
    <dbReference type="NCBI Taxonomy" id="1200284"/>
    <lineage>
        <taxon>Bacteria</taxon>
        <taxon>Pseudomonadati</taxon>
        <taxon>Pseudomonadota</taxon>
        <taxon>Alphaproteobacteria</taxon>
        <taxon>Rhodobacterales</taxon>
        <taxon>Roseobacteraceae</taxon>
        <taxon>Falsiruegeria</taxon>
    </lineage>
</organism>
<dbReference type="InterPro" id="IPR040079">
    <property type="entry name" value="Glutathione_S-Trfase"/>
</dbReference>
<dbReference type="InterPro" id="IPR004045">
    <property type="entry name" value="Glutathione_S-Trfase_N"/>
</dbReference>
<dbReference type="Proteomes" id="UP000193077">
    <property type="component" value="Unassembled WGS sequence"/>
</dbReference>
<dbReference type="Pfam" id="PF02798">
    <property type="entry name" value="GST_N"/>
    <property type="match status" value="1"/>
</dbReference>
<dbReference type="InterPro" id="IPR004046">
    <property type="entry name" value="GST_C"/>
</dbReference>
<dbReference type="GO" id="GO:0016491">
    <property type="term" value="F:oxidoreductase activity"/>
    <property type="evidence" value="ECO:0007669"/>
    <property type="project" value="UniProtKB-KW"/>
</dbReference>
<evidence type="ECO:0000256" key="1">
    <source>
        <dbReference type="RuleBase" id="RU003494"/>
    </source>
</evidence>
<comment type="similarity">
    <text evidence="1">Belongs to the GST superfamily.</text>
</comment>
<reference evidence="4 5" key="1">
    <citation type="submission" date="2017-03" db="EMBL/GenBank/DDBJ databases">
        <authorList>
            <person name="Afonso C.L."/>
            <person name="Miller P.J."/>
            <person name="Scott M.A."/>
            <person name="Spackman E."/>
            <person name="Goraichik I."/>
            <person name="Dimitrov K.M."/>
            <person name="Suarez D.L."/>
            <person name="Swayne D.E."/>
        </authorList>
    </citation>
    <scope>NUCLEOTIDE SEQUENCE [LARGE SCALE GENOMIC DNA]</scope>
    <source>
        <strain evidence="4 5">CECT 7639</strain>
    </source>
</reference>
<dbReference type="InterPro" id="IPR036282">
    <property type="entry name" value="Glutathione-S-Trfase_C_sf"/>
</dbReference>
<dbReference type="EMBL" id="FWFO01000001">
    <property type="protein sequence ID" value="SLN40392.1"/>
    <property type="molecule type" value="Genomic_DNA"/>
</dbReference>
<evidence type="ECO:0000313" key="5">
    <source>
        <dbReference type="Proteomes" id="UP000193077"/>
    </source>
</evidence>
<accession>A0A1Y5SJ80</accession>
<gene>
    <name evidence="4" type="primary">yfcG_3</name>
    <name evidence="4" type="ORF">TRL7639_02081</name>
</gene>
<dbReference type="Pfam" id="PF00043">
    <property type="entry name" value="GST_C"/>
    <property type="match status" value="1"/>
</dbReference>
<feature type="domain" description="GST C-terminal" evidence="3">
    <location>
        <begin position="85"/>
        <end position="201"/>
    </location>
</feature>
<dbReference type="Gene3D" id="3.40.30.10">
    <property type="entry name" value="Glutaredoxin"/>
    <property type="match status" value="1"/>
</dbReference>
<keyword evidence="4" id="KW-0560">Oxidoreductase</keyword>